<accession>A0A6P1NTS9</accession>
<dbReference type="GO" id="GO:0016747">
    <property type="term" value="F:acyltransferase activity, transferring groups other than amino-acyl groups"/>
    <property type="evidence" value="ECO:0007669"/>
    <property type="project" value="InterPro"/>
</dbReference>
<evidence type="ECO:0000313" key="3">
    <source>
        <dbReference type="Proteomes" id="UP000464186"/>
    </source>
</evidence>
<evidence type="ECO:0000313" key="2">
    <source>
        <dbReference type="EMBL" id="QHK22458.1"/>
    </source>
</evidence>
<evidence type="ECO:0000259" key="1">
    <source>
        <dbReference type="PROSITE" id="PS51186"/>
    </source>
</evidence>
<organism evidence="2 3">
    <name type="scientific">Pseudarthrobacter psychrotolerans</name>
    <dbReference type="NCBI Taxonomy" id="2697569"/>
    <lineage>
        <taxon>Bacteria</taxon>
        <taxon>Bacillati</taxon>
        <taxon>Actinomycetota</taxon>
        <taxon>Actinomycetes</taxon>
        <taxon>Micrococcales</taxon>
        <taxon>Micrococcaceae</taxon>
        <taxon>Pseudarthrobacter</taxon>
    </lineage>
</organism>
<dbReference type="KEGG" id="psey:GU243_20955"/>
<proteinExistence type="predicted"/>
<dbReference type="CDD" id="cd04301">
    <property type="entry name" value="NAT_SF"/>
    <property type="match status" value="1"/>
</dbReference>
<keyword evidence="2" id="KW-0808">Transferase</keyword>
<reference evidence="2 3" key="1">
    <citation type="submission" date="2020-01" db="EMBL/GenBank/DDBJ databases">
        <title>Pseudarthrobacter psychrotolerans sp. nov., isolated from antarctic soil.</title>
        <authorList>
            <person name="Shin Y."/>
            <person name="Park W."/>
        </authorList>
    </citation>
    <scope>NUCLEOTIDE SEQUENCE [LARGE SCALE GENOMIC DNA]</scope>
    <source>
        <strain evidence="2 3">YJ56</strain>
    </source>
</reference>
<gene>
    <name evidence="2" type="ORF">GU243_20955</name>
</gene>
<dbReference type="InterPro" id="IPR000182">
    <property type="entry name" value="GNAT_dom"/>
</dbReference>
<dbReference type="AlphaFoldDB" id="A0A6P1NTS9"/>
<feature type="domain" description="N-acetyltransferase" evidence="1">
    <location>
        <begin position="1"/>
        <end position="147"/>
    </location>
</feature>
<keyword evidence="3" id="KW-1185">Reference proteome</keyword>
<dbReference type="SUPFAM" id="SSF55729">
    <property type="entry name" value="Acyl-CoA N-acyltransferases (Nat)"/>
    <property type="match status" value="1"/>
</dbReference>
<dbReference type="Gene3D" id="3.40.630.30">
    <property type="match status" value="1"/>
</dbReference>
<dbReference type="Pfam" id="PF00583">
    <property type="entry name" value="Acetyltransf_1"/>
    <property type="match status" value="1"/>
</dbReference>
<dbReference type="EMBL" id="CP047898">
    <property type="protein sequence ID" value="QHK22458.1"/>
    <property type="molecule type" value="Genomic_DNA"/>
</dbReference>
<dbReference type="Proteomes" id="UP000464186">
    <property type="component" value="Chromosome"/>
</dbReference>
<protein>
    <submittedName>
        <fullName evidence="2">GNAT family N-acetyltransferase</fullName>
    </submittedName>
</protein>
<name>A0A6P1NTS9_9MICC</name>
<dbReference type="InterPro" id="IPR016181">
    <property type="entry name" value="Acyl_CoA_acyltransferase"/>
</dbReference>
<sequence length="150" mass="16710">MHTLAHEETYGDRLSAEFFHARRASIPERVERRRPYLASGDPRIIAVDANNEVVGLADSGPGRDEDGPEALELYSLYTLRRTRGSGLGAALLSAAIGESQAYLWVLENNARALAFYLKHGFRFDGGRGQLPLEWEELPELRMVRSARAAL</sequence>
<dbReference type="PROSITE" id="PS51186">
    <property type="entry name" value="GNAT"/>
    <property type="match status" value="1"/>
</dbReference>